<evidence type="ECO:0000313" key="2">
    <source>
        <dbReference type="EMBL" id="MBL1102371.1"/>
    </source>
</evidence>
<proteinExistence type="predicted"/>
<protein>
    <submittedName>
        <fullName evidence="2">Kinase</fullName>
    </submittedName>
</protein>
<keyword evidence="2" id="KW-0808">Transferase</keyword>
<name>A0ABS1NRK2_9ACTN</name>
<comment type="caution">
    <text evidence="2">The sequence shown here is derived from an EMBL/GenBank/DDBJ whole genome shotgun (WGS) entry which is preliminary data.</text>
</comment>
<dbReference type="SUPFAM" id="SSF56112">
    <property type="entry name" value="Protein kinase-like (PK-like)"/>
    <property type="match status" value="1"/>
</dbReference>
<dbReference type="EMBL" id="JAERRF010000043">
    <property type="protein sequence ID" value="MBL1102371.1"/>
    <property type="molecule type" value="Genomic_DNA"/>
</dbReference>
<dbReference type="GO" id="GO:0016301">
    <property type="term" value="F:kinase activity"/>
    <property type="evidence" value="ECO:0007669"/>
    <property type="project" value="UniProtKB-KW"/>
</dbReference>
<accession>A0ABS1NRK2</accession>
<evidence type="ECO:0000313" key="3">
    <source>
        <dbReference type="Proteomes" id="UP000634229"/>
    </source>
</evidence>
<evidence type="ECO:0000256" key="1">
    <source>
        <dbReference type="SAM" id="MobiDB-lite"/>
    </source>
</evidence>
<dbReference type="InterPro" id="IPR006748">
    <property type="entry name" value="NH2Glyco/OHUrea_AB-resist_kin"/>
</dbReference>
<organism evidence="2 3">
    <name type="scientific">Streptomyces coffeae</name>
    <dbReference type="NCBI Taxonomy" id="621382"/>
    <lineage>
        <taxon>Bacteria</taxon>
        <taxon>Bacillati</taxon>
        <taxon>Actinomycetota</taxon>
        <taxon>Actinomycetes</taxon>
        <taxon>Kitasatosporales</taxon>
        <taxon>Streptomycetaceae</taxon>
        <taxon>Streptomyces</taxon>
    </lineage>
</organism>
<keyword evidence="2" id="KW-0418">Kinase</keyword>
<reference evidence="2 3" key="1">
    <citation type="submission" date="2021-01" db="EMBL/GenBank/DDBJ databases">
        <title>WGS of actinomycetes isolated from Thailand.</title>
        <authorList>
            <person name="Thawai C."/>
        </authorList>
    </citation>
    <scope>NUCLEOTIDE SEQUENCE [LARGE SCALE GENOMIC DNA]</scope>
    <source>
        <strain evidence="2 3">CA1R205</strain>
    </source>
</reference>
<dbReference type="RefSeq" id="WP_201882731.1">
    <property type="nucleotide sequence ID" value="NZ_JAERRF010000043.1"/>
</dbReference>
<sequence length="314" mass="33507">MASAPQPGGRDTAPFHPPKRLLDALSDAPEGPVRSWLEALPDTVGQLLDAWELTPERVVTPGGLGSLVALVQQADGTPAALKLPVPGPEAERERAALAHWNGWGAARLLRADPGTGALLIERLSSAVSVRSLPEAKALLEATGTVRRLWVPPPDEHPFGTVAERTGEGHEVELLLPAGSWAADARPLAEEAVRLRAELLAEPPETVLLHGDFRQGKVLAGERAPWLAVGPDPLVGERAYDLAQLVLDRCEDLAAGPGPAAAARRRVAKLADSLDMDRDRLRGWTLYRAVATALHHAGTGNRPRAELLLEFAGWL</sequence>
<feature type="region of interest" description="Disordered" evidence="1">
    <location>
        <begin position="1"/>
        <end position="26"/>
    </location>
</feature>
<keyword evidence="3" id="KW-1185">Reference proteome</keyword>
<gene>
    <name evidence="2" type="ORF">JK363_38305</name>
</gene>
<dbReference type="Pfam" id="PF04655">
    <property type="entry name" value="APH_6_hur"/>
    <property type="match status" value="1"/>
</dbReference>
<dbReference type="InterPro" id="IPR011009">
    <property type="entry name" value="Kinase-like_dom_sf"/>
</dbReference>
<dbReference type="Proteomes" id="UP000634229">
    <property type="component" value="Unassembled WGS sequence"/>
</dbReference>